<sequence length="121" mass="12673">MTSLSNSAKATRLWRRKEIGPSGQGRWGGDPSGQGRCGGDQQRRGSDRAIAVVRSGHLVKGDGAAINSEGAAIGPSLWCDNSDGAAIQACGRLWRRRDWSRAADLVLSVADGAAETGWNPG</sequence>
<evidence type="ECO:0000256" key="1">
    <source>
        <dbReference type="SAM" id="MobiDB-lite"/>
    </source>
</evidence>
<comment type="caution">
    <text evidence="2">The sequence shown here is derived from an EMBL/GenBank/DDBJ whole genome shotgun (WGS) entry which is preliminary data.</text>
</comment>
<accession>A0ABD3BE79</accession>
<gene>
    <name evidence="2" type="ORF">CASFOL_041372</name>
</gene>
<dbReference type="EMBL" id="JAVIJP010000100">
    <property type="protein sequence ID" value="KAL3615711.1"/>
    <property type="molecule type" value="Genomic_DNA"/>
</dbReference>
<reference evidence="3" key="1">
    <citation type="journal article" date="2024" name="IScience">
        <title>Strigolactones Initiate the Formation of Haustorium-like Structures in Castilleja.</title>
        <authorList>
            <person name="Buerger M."/>
            <person name="Peterson D."/>
            <person name="Chory J."/>
        </authorList>
    </citation>
    <scope>NUCLEOTIDE SEQUENCE [LARGE SCALE GENOMIC DNA]</scope>
</reference>
<organism evidence="2 3">
    <name type="scientific">Castilleja foliolosa</name>
    <dbReference type="NCBI Taxonomy" id="1961234"/>
    <lineage>
        <taxon>Eukaryota</taxon>
        <taxon>Viridiplantae</taxon>
        <taxon>Streptophyta</taxon>
        <taxon>Embryophyta</taxon>
        <taxon>Tracheophyta</taxon>
        <taxon>Spermatophyta</taxon>
        <taxon>Magnoliopsida</taxon>
        <taxon>eudicotyledons</taxon>
        <taxon>Gunneridae</taxon>
        <taxon>Pentapetalae</taxon>
        <taxon>asterids</taxon>
        <taxon>lamiids</taxon>
        <taxon>Lamiales</taxon>
        <taxon>Orobanchaceae</taxon>
        <taxon>Pedicularideae</taxon>
        <taxon>Castillejinae</taxon>
        <taxon>Castilleja</taxon>
    </lineage>
</organism>
<keyword evidence="3" id="KW-1185">Reference proteome</keyword>
<proteinExistence type="predicted"/>
<evidence type="ECO:0000313" key="3">
    <source>
        <dbReference type="Proteomes" id="UP001632038"/>
    </source>
</evidence>
<feature type="compositionally biased region" description="Gly residues" evidence="1">
    <location>
        <begin position="22"/>
        <end position="38"/>
    </location>
</feature>
<evidence type="ECO:0000313" key="2">
    <source>
        <dbReference type="EMBL" id="KAL3615711.1"/>
    </source>
</evidence>
<feature type="region of interest" description="Disordered" evidence="1">
    <location>
        <begin position="1"/>
        <end position="46"/>
    </location>
</feature>
<dbReference type="AlphaFoldDB" id="A0ABD3BE79"/>
<name>A0ABD3BE79_9LAMI</name>
<protein>
    <submittedName>
        <fullName evidence="2">Uncharacterized protein</fullName>
    </submittedName>
</protein>
<dbReference type="Proteomes" id="UP001632038">
    <property type="component" value="Unassembled WGS sequence"/>
</dbReference>